<evidence type="ECO:0000259" key="2">
    <source>
        <dbReference type="PROSITE" id="PS50003"/>
    </source>
</evidence>
<evidence type="ECO:0000256" key="1">
    <source>
        <dbReference type="SAM" id="MobiDB-lite"/>
    </source>
</evidence>
<dbReference type="RefSeq" id="XP_020426995.1">
    <property type="nucleotide sequence ID" value="XM_020582641.1"/>
</dbReference>
<dbReference type="EMBL" id="ADBJ01000060">
    <property type="protein sequence ID" value="EFA74861.1"/>
    <property type="molecule type" value="Genomic_DNA"/>
</dbReference>
<accession>D3BUS3</accession>
<feature type="region of interest" description="Disordered" evidence="1">
    <location>
        <begin position="1"/>
        <end position="22"/>
    </location>
</feature>
<name>D3BUS3_HETP5</name>
<dbReference type="AlphaFoldDB" id="D3BUS3"/>
<keyword evidence="4" id="KW-1185">Reference proteome</keyword>
<dbReference type="GeneID" id="31367363"/>
<dbReference type="Gene3D" id="2.30.29.30">
    <property type="entry name" value="Pleckstrin-homology domain (PH domain)/Phosphotyrosine-binding domain (PTB)"/>
    <property type="match status" value="1"/>
</dbReference>
<dbReference type="SMART" id="SM00233">
    <property type="entry name" value="PH"/>
    <property type="match status" value="1"/>
</dbReference>
<comment type="caution">
    <text evidence="3">The sequence shown here is derived from an EMBL/GenBank/DDBJ whole genome shotgun (WGS) entry which is preliminary data.</text>
</comment>
<dbReference type="InterPro" id="IPR001849">
    <property type="entry name" value="PH_domain"/>
</dbReference>
<dbReference type="PANTHER" id="PTHR14336:SF8">
    <property type="entry name" value="PROTEIN OPY1"/>
    <property type="match status" value="1"/>
</dbReference>
<dbReference type="Pfam" id="PF00169">
    <property type="entry name" value="PH"/>
    <property type="match status" value="1"/>
</dbReference>
<reference evidence="3 4" key="1">
    <citation type="journal article" date="2011" name="Genome Res.">
        <title>Phylogeny-wide analysis of social amoeba genomes highlights ancient origins for complex intercellular communication.</title>
        <authorList>
            <person name="Heidel A.J."/>
            <person name="Lawal H.M."/>
            <person name="Felder M."/>
            <person name="Schilde C."/>
            <person name="Helps N.R."/>
            <person name="Tunggal B."/>
            <person name="Rivero F."/>
            <person name="John U."/>
            <person name="Schleicher M."/>
            <person name="Eichinger L."/>
            <person name="Platzer M."/>
            <person name="Noegel A.A."/>
            <person name="Schaap P."/>
            <person name="Gloeckner G."/>
        </authorList>
    </citation>
    <scope>NUCLEOTIDE SEQUENCE [LARGE SCALE GENOMIC DNA]</scope>
    <source>
        <strain evidence="4">ATCC 26659 / Pp 5 / PN500</strain>
    </source>
</reference>
<dbReference type="PANTHER" id="PTHR14336">
    <property type="entry name" value="TANDEM PH DOMAIN CONTAINING PROTEIN"/>
    <property type="match status" value="1"/>
</dbReference>
<feature type="compositionally biased region" description="Low complexity" evidence="1">
    <location>
        <begin position="111"/>
        <end position="132"/>
    </location>
</feature>
<dbReference type="PROSITE" id="PS50003">
    <property type="entry name" value="PH_DOMAIN"/>
    <property type="match status" value="1"/>
</dbReference>
<feature type="compositionally biased region" description="Low complexity" evidence="1">
    <location>
        <begin position="146"/>
        <end position="160"/>
    </location>
</feature>
<evidence type="ECO:0000313" key="4">
    <source>
        <dbReference type="Proteomes" id="UP000001396"/>
    </source>
</evidence>
<dbReference type="FunFam" id="2.30.29.30:FF:000286">
    <property type="entry name" value="PH-protein kinase domain containing protein"/>
    <property type="match status" value="1"/>
</dbReference>
<proteinExistence type="predicted"/>
<dbReference type="SUPFAM" id="SSF50729">
    <property type="entry name" value="PH domain-like"/>
    <property type="match status" value="1"/>
</dbReference>
<dbReference type="InterPro" id="IPR051707">
    <property type="entry name" value="PI-Interact_SigTrans_Reg"/>
</dbReference>
<organism evidence="3 4">
    <name type="scientific">Heterostelium pallidum (strain ATCC 26659 / Pp 5 / PN500)</name>
    <name type="common">Cellular slime mold</name>
    <name type="synonym">Polysphondylium pallidum</name>
    <dbReference type="NCBI Taxonomy" id="670386"/>
    <lineage>
        <taxon>Eukaryota</taxon>
        <taxon>Amoebozoa</taxon>
        <taxon>Evosea</taxon>
        <taxon>Eumycetozoa</taxon>
        <taxon>Dictyostelia</taxon>
        <taxon>Acytosteliales</taxon>
        <taxon>Acytosteliaceae</taxon>
        <taxon>Heterostelium</taxon>
    </lineage>
</organism>
<dbReference type="OMA" id="YRICATD"/>
<dbReference type="InterPro" id="IPR011993">
    <property type="entry name" value="PH-like_dom_sf"/>
</dbReference>
<sequence>MNKTFKQAEHASRAEGSVTKQGGRIKNWKKRWCVLDEEGLHYYKTQHTTEKGSIAIETIISCSGEERLSSKRKNCFQVTTTERTYRICATDSLDKDEWVTSLNKLLKSRTGSVNNGNNNNHSNGSSLKSSSGHVDINRLKIENNENDTSSESSSYSSTFTRDVGHSNTISLTPIMLSLKDKFGHPNFSLELNKKRDLLSIEEVETIMKLLDGHIKSEIEDSTKEYDREIVEIIKQIYKLRDAEIEAVEEKYRKEKYEILAEISRIDGK</sequence>
<protein>
    <recommendedName>
        <fullName evidence="2">PH domain-containing protein</fullName>
    </recommendedName>
</protein>
<dbReference type="GO" id="GO:0005547">
    <property type="term" value="F:phosphatidylinositol-3,4,5-trisphosphate binding"/>
    <property type="evidence" value="ECO:0007669"/>
    <property type="project" value="UniProtKB-ARBA"/>
</dbReference>
<evidence type="ECO:0000313" key="3">
    <source>
        <dbReference type="EMBL" id="EFA74861.1"/>
    </source>
</evidence>
<gene>
    <name evidence="3" type="ORF">PPL_11895</name>
</gene>
<dbReference type="Proteomes" id="UP000001396">
    <property type="component" value="Unassembled WGS sequence"/>
</dbReference>
<dbReference type="InParanoid" id="D3BUS3"/>
<feature type="domain" description="PH" evidence="2">
    <location>
        <begin position="11"/>
        <end position="107"/>
    </location>
</feature>
<feature type="compositionally biased region" description="Basic and acidic residues" evidence="1">
    <location>
        <begin position="1"/>
        <end position="13"/>
    </location>
</feature>
<feature type="region of interest" description="Disordered" evidence="1">
    <location>
        <begin position="109"/>
        <end position="133"/>
    </location>
</feature>
<feature type="region of interest" description="Disordered" evidence="1">
    <location>
        <begin position="141"/>
        <end position="160"/>
    </location>
</feature>